<dbReference type="SUPFAM" id="SSF82866">
    <property type="entry name" value="Multidrug efflux transporter AcrB transmembrane domain"/>
    <property type="match status" value="2"/>
</dbReference>
<evidence type="ECO:0000259" key="7">
    <source>
        <dbReference type="PROSITE" id="PS50156"/>
    </source>
</evidence>
<protein>
    <recommendedName>
        <fullName evidence="7">SSD domain-containing protein</fullName>
    </recommendedName>
</protein>
<keyword evidence="4 6" id="KW-1133">Transmembrane helix</keyword>
<dbReference type="InterPro" id="IPR000731">
    <property type="entry name" value="SSD"/>
</dbReference>
<feature type="transmembrane region" description="Helical" evidence="6">
    <location>
        <begin position="295"/>
        <end position="313"/>
    </location>
</feature>
<feature type="transmembrane region" description="Helical" evidence="6">
    <location>
        <begin position="785"/>
        <end position="811"/>
    </location>
</feature>
<evidence type="ECO:0000256" key="1">
    <source>
        <dbReference type="ARBA" id="ARBA00004651"/>
    </source>
</evidence>
<evidence type="ECO:0000313" key="9">
    <source>
        <dbReference type="Proteomes" id="UP000008372"/>
    </source>
</evidence>
<keyword evidence="3 6" id="KW-0812">Transmembrane</keyword>
<dbReference type="InterPro" id="IPR004869">
    <property type="entry name" value="MMPL_dom"/>
</dbReference>
<feature type="transmembrane region" description="Helical" evidence="6">
    <location>
        <begin position="660"/>
        <end position="678"/>
    </location>
</feature>
<comment type="subcellular location">
    <subcellularLocation>
        <location evidence="1">Cell membrane</location>
        <topology evidence="1">Multi-pass membrane protein</topology>
    </subcellularLocation>
</comment>
<dbReference type="PANTHER" id="PTHR33406">
    <property type="entry name" value="MEMBRANE PROTEIN MJ1562-RELATED"/>
    <property type="match status" value="1"/>
</dbReference>
<feature type="transmembrane region" description="Helical" evidence="6">
    <location>
        <begin position="69"/>
        <end position="85"/>
    </location>
</feature>
<dbReference type="Gene3D" id="1.20.1640.10">
    <property type="entry name" value="Multidrug efflux transporter AcrB transmembrane domain"/>
    <property type="match status" value="2"/>
</dbReference>
<keyword evidence="2" id="KW-1003">Cell membrane</keyword>
<evidence type="ECO:0000313" key="8">
    <source>
        <dbReference type="EMBL" id="GAC03812.1"/>
    </source>
</evidence>
<dbReference type="PANTHER" id="PTHR33406:SF13">
    <property type="entry name" value="MEMBRANE PROTEIN YDFJ"/>
    <property type="match status" value="1"/>
</dbReference>
<feature type="transmembrane region" description="Helical" evidence="6">
    <location>
        <begin position="370"/>
        <end position="389"/>
    </location>
</feature>
<feature type="domain" description="SSD" evidence="7">
    <location>
        <begin position="299"/>
        <end position="424"/>
    </location>
</feature>
<feature type="transmembrane region" description="Helical" evidence="6">
    <location>
        <begin position="457"/>
        <end position="475"/>
    </location>
</feature>
<evidence type="ECO:0000256" key="3">
    <source>
        <dbReference type="ARBA" id="ARBA00022692"/>
    </source>
</evidence>
<feature type="transmembrane region" description="Helical" evidence="6">
    <location>
        <begin position="272"/>
        <end position="289"/>
    </location>
</feature>
<reference evidence="8 9" key="1">
    <citation type="journal article" date="2014" name="Environ. Microbiol.">
        <title>Comparative genomics of the marine bacterial genus Glaciecola reveals the high degree of genomic diversity and genomic characteristic for cold adaptation.</title>
        <authorList>
            <person name="Qin Q.L."/>
            <person name="Xie B.B."/>
            <person name="Yu Y."/>
            <person name="Shu Y.L."/>
            <person name="Rong J.C."/>
            <person name="Zhang Y.J."/>
            <person name="Zhao D.L."/>
            <person name="Chen X.L."/>
            <person name="Zhang X.Y."/>
            <person name="Chen B."/>
            <person name="Zhou B.C."/>
            <person name="Zhang Y.Z."/>
        </authorList>
    </citation>
    <scope>NUCLEOTIDE SEQUENCE [LARGE SCALE GENOMIC DNA]</scope>
    <source>
        <strain evidence="8 9">NO2</strain>
    </source>
</reference>
<dbReference type="EMBL" id="BAEK01000019">
    <property type="protein sequence ID" value="GAC03812.1"/>
    <property type="molecule type" value="Genomic_DNA"/>
</dbReference>
<keyword evidence="5 6" id="KW-0472">Membrane</keyword>
<comment type="caution">
    <text evidence="8">The sequence shown here is derived from an EMBL/GenBank/DDBJ whole genome shotgun (WGS) entry which is preliminary data.</text>
</comment>
<proteinExistence type="predicted"/>
<evidence type="ECO:0000256" key="5">
    <source>
        <dbReference type="ARBA" id="ARBA00023136"/>
    </source>
</evidence>
<feature type="transmembrane region" description="Helical" evidence="6">
    <location>
        <begin position="320"/>
        <end position="337"/>
    </location>
</feature>
<keyword evidence="9" id="KW-1185">Reference proteome</keyword>
<feature type="transmembrane region" description="Helical" evidence="6">
    <location>
        <begin position="755"/>
        <end position="779"/>
    </location>
</feature>
<dbReference type="Proteomes" id="UP000008372">
    <property type="component" value="Unassembled WGS sequence"/>
</dbReference>
<evidence type="ECO:0000256" key="4">
    <source>
        <dbReference type="ARBA" id="ARBA00022989"/>
    </source>
</evidence>
<organism evidence="8 9">
    <name type="scientific">Paraglaciecola agarilytica NO2</name>
    <dbReference type="NCBI Taxonomy" id="1125747"/>
    <lineage>
        <taxon>Bacteria</taxon>
        <taxon>Pseudomonadati</taxon>
        <taxon>Pseudomonadota</taxon>
        <taxon>Gammaproteobacteria</taxon>
        <taxon>Alteromonadales</taxon>
        <taxon>Alteromonadaceae</taxon>
        <taxon>Paraglaciecola</taxon>
    </lineage>
</organism>
<dbReference type="PROSITE" id="PS50156">
    <property type="entry name" value="SSD"/>
    <property type="match status" value="1"/>
</dbReference>
<sequence>MTYFGSLSMARFAMVTHSRKFLQLADSSGSNSFTESFPAKTRTGIMTTNIAQTTYKERYFTFVIHNPKWILLIAALLIIAMGVGLKNIRKDPSVDAFVPSDHPAALARDRAGELFGLEDPIVLGIVANEHQSAFSTDIIQALSLIQREVRELENVKKNALISILTESAIYGDDGDLIVDPILTKGVVTQSSAARALERVRSMPMMDGLLASKNGDTLTLIIPVQDANHATETYRQVLAIAQAHRPANAQVHVTGVASMNGRLAQMVNQDTRIFIPMAIVTALLVIFIALREWRGLPGPLLVIAGSAAMTVGLMGWLDARYYLITTALPVIIMAISIADSLHVSTLFLEKCRLEPDKSKAELLLGTLNQTFLPVTLTTVTTVAGFVGLAIGSSMQPIAEFGWFAAAGVMAAWVLSLSALPAVILLLGLGAKEQAQFVQDSPVNAGVYRLTQNAFNHPWTTASSLILVLTVFIYFATQARFDYERQRYFQGDDAVRLADVTLNSHLQGLNFLDVVVSGNEPGDLMTPKAMNAIAQLQQRIDRLPLVAKSTSISDYMSVMHRALTNAPAGELPSAEHAPAQYMFLYEAAGDPGDFKEEIDFTYQHTLVRAQLTTDRFSQVSPVVSEFENIAKSWSEEFGLEAKVSGRVAVNSGWMKLLASSHFTGLGLAIAFVFCSSLLAFRSFWPALLSLVPILTGVLFTYAVMGLLKIDIAPATSMTAAISTGLGVDFAIHLISGVRQSLQKGLAPRAAFSGHYVVIARACVFSAVALAFALGVICLSSAPPLQWFGALVASASIGSLLGAIIVIPACYALCAPTPYVINVRGSV</sequence>
<evidence type="ECO:0000256" key="6">
    <source>
        <dbReference type="SAM" id="Phobius"/>
    </source>
</evidence>
<feature type="transmembrane region" description="Helical" evidence="6">
    <location>
        <begin position="684"/>
        <end position="705"/>
    </location>
</feature>
<gene>
    <name evidence="8" type="ORF">GAGA_0949</name>
</gene>
<dbReference type="Pfam" id="PF03176">
    <property type="entry name" value="MMPL"/>
    <property type="match status" value="2"/>
</dbReference>
<name>A0ABQ0I3G9_9ALTE</name>
<feature type="transmembrane region" description="Helical" evidence="6">
    <location>
        <begin position="401"/>
        <end position="425"/>
    </location>
</feature>
<dbReference type="InterPro" id="IPR050545">
    <property type="entry name" value="Mycobact_MmpL"/>
</dbReference>
<evidence type="ECO:0000256" key="2">
    <source>
        <dbReference type="ARBA" id="ARBA00022475"/>
    </source>
</evidence>
<accession>A0ABQ0I3G9</accession>